<reference evidence="1 2" key="1">
    <citation type="submission" date="2024-03" db="EMBL/GenBank/DDBJ databases">
        <title>Novel species of the genus Variovorax.</title>
        <authorList>
            <person name="Liu Q."/>
            <person name="Xin Y.-H."/>
        </authorList>
    </citation>
    <scope>NUCLEOTIDE SEQUENCE [LARGE SCALE GENOMIC DNA]</scope>
    <source>
        <strain evidence="1 2">KACC 18901</strain>
    </source>
</reference>
<accession>A0ABU8X427</accession>
<dbReference type="EMBL" id="JBBKZS010000002">
    <property type="protein sequence ID" value="MEJ8853879.1"/>
    <property type="molecule type" value="Genomic_DNA"/>
</dbReference>
<comment type="caution">
    <text evidence="1">The sequence shown here is derived from an EMBL/GenBank/DDBJ whole genome shotgun (WGS) entry which is preliminary data.</text>
</comment>
<evidence type="ECO:0000313" key="1">
    <source>
        <dbReference type="EMBL" id="MEJ8853879.1"/>
    </source>
</evidence>
<dbReference type="SUPFAM" id="SSF54427">
    <property type="entry name" value="NTF2-like"/>
    <property type="match status" value="1"/>
</dbReference>
<evidence type="ECO:0008006" key="3">
    <source>
        <dbReference type="Google" id="ProtNLM"/>
    </source>
</evidence>
<dbReference type="RefSeq" id="WP_340333978.1">
    <property type="nucleotide sequence ID" value="NZ_JBBKZS010000002.1"/>
</dbReference>
<dbReference type="Gene3D" id="3.10.450.50">
    <property type="match status" value="1"/>
</dbReference>
<name>A0ABU8X427_9BURK</name>
<protein>
    <recommendedName>
        <fullName evidence="3">Nuclear transport factor 2 family protein</fullName>
    </recommendedName>
</protein>
<sequence length="96" mass="11073">MFHYFGHGPLAGVHRGKPACLAVLKQVREKTQRRLVEIRDVLVGERFGIVIAVEQFERDGATHVLERLLRYTVRDGRLAECWIYDEDQGLVDRLLA</sequence>
<gene>
    <name evidence="1" type="ORF">WKW79_04835</name>
</gene>
<proteinExistence type="predicted"/>
<dbReference type="InterPro" id="IPR032710">
    <property type="entry name" value="NTF2-like_dom_sf"/>
</dbReference>
<evidence type="ECO:0000313" key="2">
    <source>
        <dbReference type="Proteomes" id="UP001367030"/>
    </source>
</evidence>
<organism evidence="1 2">
    <name type="scientific">Variovorax robiniae</name>
    <dbReference type="NCBI Taxonomy" id="1836199"/>
    <lineage>
        <taxon>Bacteria</taxon>
        <taxon>Pseudomonadati</taxon>
        <taxon>Pseudomonadota</taxon>
        <taxon>Betaproteobacteria</taxon>
        <taxon>Burkholderiales</taxon>
        <taxon>Comamonadaceae</taxon>
        <taxon>Variovorax</taxon>
    </lineage>
</organism>
<keyword evidence="2" id="KW-1185">Reference proteome</keyword>
<dbReference type="Proteomes" id="UP001367030">
    <property type="component" value="Unassembled WGS sequence"/>
</dbReference>